<keyword evidence="3" id="KW-1185">Reference proteome</keyword>
<accession>A0ABP9AFJ4</accession>
<feature type="domain" description="N-acetyltransferase" evidence="1">
    <location>
        <begin position="113"/>
        <end position="253"/>
    </location>
</feature>
<dbReference type="RefSeq" id="WP_345614171.1">
    <property type="nucleotide sequence ID" value="NZ_BAABJV010000007.1"/>
</dbReference>
<dbReference type="InterPro" id="IPR000182">
    <property type="entry name" value="GNAT_dom"/>
</dbReference>
<dbReference type="PROSITE" id="PS51186">
    <property type="entry name" value="GNAT"/>
    <property type="match status" value="1"/>
</dbReference>
<dbReference type="EMBL" id="BAABJV010000007">
    <property type="protein sequence ID" value="GAA4780736.1"/>
    <property type="molecule type" value="Genomic_DNA"/>
</dbReference>
<comment type="caution">
    <text evidence="2">The sequence shown here is derived from an EMBL/GenBank/DDBJ whole genome shotgun (WGS) entry which is preliminary data.</text>
</comment>
<sequence length="253" mass="27345">MDPIALRDAYDLRVRRGPATAPGVRRFDAEEEGWCGVVWSDLDAHTADAAIAEEVRRAEALGRDTEWKLYDHDLPADLGDRLRRAGFVPEPPETLMIAETAALDTRVRLPEGVRLVDVRDADGVDLAIRAHDAAFGGDGEPLRARLLHALETTPGDLTLTVALAEGGLPVSAARIEYFPGTGFAGLWGGGTHPGWRGRGIYRALVAHRARAAAARGVSFLQVDASEESRPILRRLGFAAVATTTPYVLRARRG</sequence>
<proteinExistence type="predicted"/>
<organism evidence="2 3">
    <name type="scientific">Streptomyces sanyensis</name>
    <dbReference type="NCBI Taxonomy" id="568869"/>
    <lineage>
        <taxon>Bacteria</taxon>
        <taxon>Bacillati</taxon>
        <taxon>Actinomycetota</taxon>
        <taxon>Actinomycetes</taxon>
        <taxon>Kitasatosporales</taxon>
        <taxon>Streptomycetaceae</taxon>
        <taxon>Streptomyces</taxon>
    </lineage>
</organism>
<dbReference type="Proteomes" id="UP001501147">
    <property type="component" value="Unassembled WGS sequence"/>
</dbReference>
<evidence type="ECO:0000259" key="1">
    <source>
        <dbReference type="PROSITE" id="PS51186"/>
    </source>
</evidence>
<dbReference type="InterPro" id="IPR016181">
    <property type="entry name" value="Acyl_CoA_acyltransferase"/>
</dbReference>
<dbReference type="Gene3D" id="3.40.630.30">
    <property type="match status" value="1"/>
</dbReference>
<name>A0ABP9AFJ4_9ACTN</name>
<dbReference type="SUPFAM" id="SSF55729">
    <property type="entry name" value="Acyl-CoA N-acyltransferases (Nat)"/>
    <property type="match status" value="1"/>
</dbReference>
<evidence type="ECO:0000313" key="2">
    <source>
        <dbReference type="EMBL" id="GAA4780736.1"/>
    </source>
</evidence>
<dbReference type="Pfam" id="PF00583">
    <property type="entry name" value="Acetyltransf_1"/>
    <property type="match status" value="1"/>
</dbReference>
<reference evidence="3" key="1">
    <citation type="journal article" date="2019" name="Int. J. Syst. Evol. Microbiol.">
        <title>The Global Catalogue of Microorganisms (GCM) 10K type strain sequencing project: providing services to taxonomists for standard genome sequencing and annotation.</title>
        <authorList>
            <consortium name="The Broad Institute Genomics Platform"/>
            <consortium name="The Broad Institute Genome Sequencing Center for Infectious Disease"/>
            <person name="Wu L."/>
            <person name="Ma J."/>
        </authorList>
    </citation>
    <scope>NUCLEOTIDE SEQUENCE [LARGE SCALE GENOMIC DNA]</scope>
    <source>
        <strain evidence="3">JCM 18324</strain>
    </source>
</reference>
<evidence type="ECO:0000313" key="3">
    <source>
        <dbReference type="Proteomes" id="UP001501147"/>
    </source>
</evidence>
<protein>
    <submittedName>
        <fullName evidence="2">GNAT family N-acetyltransferase</fullName>
    </submittedName>
</protein>
<gene>
    <name evidence="2" type="ORF">GCM10023329_32700</name>
</gene>